<keyword evidence="7" id="KW-1185">Reference proteome</keyword>
<dbReference type="OrthoDB" id="514292at2759"/>
<comment type="caution">
    <text evidence="6">The sequence shown here is derived from an EMBL/GenBank/DDBJ whole genome shotgun (WGS) entry which is preliminary data.</text>
</comment>
<evidence type="ECO:0000256" key="2">
    <source>
        <dbReference type="ARBA" id="ARBA00006037"/>
    </source>
</evidence>
<dbReference type="InterPro" id="IPR012386">
    <property type="entry name" value="Cyclic-nucl_3Pdiesterase"/>
</dbReference>
<dbReference type="InterPro" id="IPR009097">
    <property type="entry name" value="Cyclic_Pdiesterase"/>
</dbReference>
<evidence type="ECO:0000313" key="6">
    <source>
        <dbReference type="EMBL" id="CDO52548.1"/>
    </source>
</evidence>
<reference evidence="6" key="1">
    <citation type="submission" date="2014-03" db="EMBL/GenBank/DDBJ databases">
        <authorList>
            <person name="Casaregola S."/>
        </authorList>
    </citation>
    <scope>NUCLEOTIDE SEQUENCE [LARGE SCALE GENOMIC DNA]</scope>
    <source>
        <strain evidence="6">CLIB 918</strain>
    </source>
</reference>
<dbReference type="Proteomes" id="UP000242525">
    <property type="component" value="Unassembled WGS sequence"/>
</dbReference>
<comment type="function">
    <text evidence="1">Involved in the metabolism of ADP-ribose 1',2'-cyclic phosphate which is produced as a consequence of tRNA splicing.</text>
</comment>
<dbReference type="PANTHER" id="PTHR28141:SF1">
    <property type="entry name" value="2',3'-CYCLIC-NUCLEOTIDE 3'-PHOSPHODIESTERASE"/>
    <property type="match status" value="1"/>
</dbReference>
<evidence type="ECO:0000256" key="4">
    <source>
        <dbReference type="ARBA" id="ARBA00014478"/>
    </source>
</evidence>
<dbReference type="GO" id="GO:0004113">
    <property type="term" value="F:2',3'-cyclic-nucleotide 3'-phosphodiesterase activity"/>
    <property type="evidence" value="ECO:0007669"/>
    <property type="project" value="UniProtKB-EC"/>
</dbReference>
<dbReference type="PANTHER" id="PTHR28141">
    <property type="entry name" value="2',3'-CYCLIC-NUCLEOTIDE 3'-PHOSPHODIESTERASE"/>
    <property type="match status" value="1"/>
</dbReference>
<dbReference type="Gene3D" id="3.90.1140.10">
    <property type="entry name" value="Cyclic phosphodiesterase"/>
    <property type="match status" value="1"/>
</dbReference>
<accession>A0A0J9X5Y2</accession>
<comment type="similarity">
    <text evidence="2">Belongs to the 2H phosphoesterase superfamily. CPD1 family.</text>
</comment>
<organism evidence="6 7">
    <name type="scientific">Geotrichum candidum</name>
    <name type="common">Oospora lactis</name>
    <name type="synonym">Dipodascus geotrichum</name>
    <dbReference type="NCBI Taxonomy" id="1173061"/>
    <lineage>
        <taxon>Eukaryota</taxon>
        <taxon>Fungi</taxon>
        <taxon>Dikarya</taxon>
        <taxon>Ascomycota</taxon>
        <taxon>Saccharomycotina</taxon>
        <taxon>Dipodascomycetes</taxon>
        <taxon>Dipodascales</taxon>
        <taxon>Dipodascaceae</taxon>
        <taxon>Geotrichum</taxon>
    </lineage>
</organism>
<evidence type="ECO:0000313" key="7">
    <source>
        <dbReference type="Proteomes" id="UP000242525"/>
    </source>
</evidence>
<gene>
    <name evidence="6" type="ORF">BN980_GECA03s03662g</name>
</gene>
<name>A0A0J9X5Y2_GEOCN</name>
<evidence type="ECO:0000256" key="1">
    <source>
        <dbReference type="ARBA" id="ARBA00003831"/>
    </source>
</evidence>
<proteinExistence type="inferred from homology"/>
<dbReference type="Pfam" id="PF07823">
    <property type="entry name" value="CPDase"/>
    <property type="match status" value="1"/>
</dbReference>
<dbReference type="AlphaFoldDB" id="A0A0J9X5Y2"/>
<dbReference type="STRING" id="1173061.A0A0J9X5Y2"/>
<dbReference type="GO" id="GO:0009187">
    <property type="term" value="P:cyclic nucleotide metabolic process"/>
    <property type="evidence" value="ECO:0007669"/>
    <property type="project" value="TreeGrafter"/>
</dbReference>
<protein>
    <recommendedName>
        <fullName evidence="4">2',3'-cyclic-nucleotide 3'-phosphodiesterase</fullName>
        <ecNumber evidence="3">3.1.4.37</ecNumber>
    </recommendedName>
</protein>
<evidence type="ECO:0000256" key="5">
    <source>
        <dbReference type="SAM" id="MobiDB-lite"/>
    </source>
</evidence>
<sequence length="243" mass="26949">MSKNSHIGVSLWLMPPPNSLLGDALTSTINGLKPLFHDAPGFAPHITITSNIAVSRQNTQRHVASILDRARAAAASVDHLDVIVTGIVFNGTQFFKKVYFQVQQRSELLSLALISREEFVYLPELQQKARQEQTWAESNRPANSQAPAAPAPVSPEQNEALVQEAAQRASTWVRNDYDPHVSLVYSSIYPIDEAVQQTIDTRLRDVFGDNYAEKGIGWTGGRLALVECEGPVEQWKVLGYRDI</sequence>
<dbReference type="EC" id="3.1.4.37" evidence="3"/>
<feature type="region of interest" description="Disordered" evidence="5">
    <location>
        <begin position="132"/>
        <end position="158"/>
    </location>
</feature>
<dbReference type="SUPFAM" id="SSF55144">
    <property type="entry name" value="LigT-like"/>
    <property type="match status" value="1"/>
</dbReference>
<dbReference type="EMBL" id="CCBN010000003">
    <property type="protein sequence ID" value="CDO52548.1"/>
    <property type="molecule type" value="Genomic_DNA"/>
</dbReference>
<evidence type="ECO:0000256" key="3">
    <source>
        <dbReference type="ARBA" id="ARBA00012317"/>
    </source>
</evidence>